<dbReference type="EMBL" id="JABSTV010001249">
    <property type="protein sequence ID" value="KAH7961739.1"/>
    <property type="molecule type" value="Genomic_DNA"/>
</dbReference>
<accession>A0A9D4SYX1</accession>
<dbReference type="VEuPathDB" id="VectorBase:RSAN_050458"/>
<name>A0A9D4SYX1_RHISA</name>
<comment type="caution">
    <text evidence="2">The sequence shown here is derived from an EMBL/GenBank/DDBJ whole genome shotgun (WGS) entry which is preliminary data.</text>
</comment>
<evidence type="ECO:0008006" key="4">
    <source>
        <dbReference type="Google" id="ProtNLM"/>
    </source>
</evidence>
<dbReference type="AlphaFoldDB" id="A0A9D4SYX1"/>
<feature type="region of interest" description="Disordered" evidence="1">
    <location>
        <begin position="130"/>
        <end position="159"/>
    </location>
</feature>
<keyword evidence="3" id="KW-1185">Reference proteome</keyword>
<evidence type="ECO:0000313" key="2">
    <source>
        <dbReference type="EMBL" id="KAH7961739.1"/>
    </source>
</evidence>
<reference evidence="2" key="1">
    <citation type="journal article" date="2020" name="Cell">
        <title>Large-Scale Comparative Analyses of Tick Genomes Elucidate Their Genetic Diversity and Vector Capacities.</title>
        <authorList>
            <consortium name="Tick Genome and Microbiome Consortium (TIGMIC)"/>
            <person name="Jia N."/>
            <person name="Wang J."/>
            <person name="Shi W."/>
            <person name="Du L."/>
            <person name="Sun Y."/>
            <person name="Zhan W."/>
            <person name="Jiang J.F."/>
            <person name="Wang Q."/>
            <person name="Zhang B."/>
            <person name="Ji P."/>
            <person name="Bell-Sakyi L."/>
            <person name="Cui X.M."/>
            <person name="Yuan T.T."/>
            <person name="Jiang B.G."/>
            <person name="Yang W.F."/>
            <person name="Lam T.T."/>
            <person name="Chang Q.C."/>
            <person name="Ding S.J."/>
            <person name="Wang X.J."/>
            <person name="Zhu J.G."/>
            <person name="Ruan X.D."/>
            <person name="Zhao L."/>
            <person name="Wei J.T."/>
            <person name="Ye R.Z."/>
            <person name="Que T.C."/>
            <person name="Du C.H."/>
            <person name="Zhou Y.H."/>
            <person name="Cheng J.X."/>
            <person name="Dai P.F."/>
            <person name="Guo W.B."/>
            <person name="Han X.H."/>
            <person name="Huang E.J."/>
            <person name="Li L.F."/>
            <person name="Wei W."/>
            <person name="Gao Y.C."/>
            <person name="Liu J.Z."/>
            <person name="Shao H.Z."/>
            <person name="Wang X."/>
            <person name="Wang C.C."/>
            <person name="Yang T.C."/>
            <person name="Huo Q.B."/>
            <person name="Li W."/>
            <person name="Chen H.Y."/>
            <person name="Chen S.E."/>
            <person name="Zhou L.G."/>
            <person name="Ni X.B."/>
            <person name="Tian J.H."/>
            <person name="Sheng Y."/>
            <person name="Liu T."/>
            <person name="Pan Y.S."/>
            <person name="Xia L.Y."/>
            <person name="Li J."/>
            <person name="Zhao F."/>
            <person name="Cao W.C."/>
        </authorList>
    </citation>
    <scope>NUCLEOTIDE SEQUENCE</scope>
    <source>
        <strain evidence="2">Rsan-2018</strain>
    </source>
</reference>
<reference evidence="2" key="2">
    <citation type="submission" date="2021-09" db="EMBL/GenBank/DDBJ databases">
        <authorList>
            <person name="Jia N."/>
            <person name="Wang J."/>
            <person name="Shi W."/>
            <person name="Du L."/>
            <person name="Sun Y."/>
            <person name="Zhan W."/>
            <person name="Jiang J."/>
            <person name="Wang Q."/>
            <person name="Zhang B."/>
            <person name="Ji P."/>
            <person name="Sakyi L.B."/>
            <person name="Cui X."/>
            <person name="Yuan T."/>
            <person name="Jiang B."/>
            <person name="Yang W."/>
            <person name="Lam T.T.-Y."/>
            <person name="Chang Q."/>
            <person name="Ding S."/>
            <person name="Wang X."/>
            <person name="Zhu J."/>
            <person name="Ruan X."/>
            <person name="Zhao L."/>
            <person name="Wei J."/>
            <person name="Que T."/>
            <person name="Du C."/>
            <person name="Cheng J."/>
            <person name="Dai P."/>
            <person name="Han X."/>
            <person name="Huang E."/>
            <person name="Gao Y."/>
            <person name="Liu J."/>
            <person name="Shao H."/>
            <person name="Ye R."/>
            <person name="Li L."/>
            <person name="Wei W."/>
            <person name="Wang X."/>
            <person name="Wang C."/>
            <person name="Huo Q."/>
            <person name="Li W."/>
            <person name="Guo W."/>
            <person name="Chen H."/>
            <person name="Chen S."/>
            <person name="Zhou L."/>
            <person name="Zhou L."/>
            <person name="Ni X."/>
            <person name="Tian J."/>
            <person name="Zhou Y."/>
            <person name="Sheng Y."/>
            <person name="Liu T."/>
            <person name="Pan Y."/>
            <person name="Xia L."/>
            <person name="Li J."/>
            <person name="Zhao F."/>
            <person name="Cao W."/>
        </authorList>
    </citation>
    <scope>NUCLEOTIDE SEQUENCE</scope>
    <source>
        <strain evidence="2">Rsan-2018</strain>
        <tissue evidence="2">Larvae</tissue>
    </source>
</reference>
<organism evidence="2 3">
    <name type="scientific">Rhipicephalus sanguineus</name>
    <name type="common">Brown dog tick</name>
    <name type="synonym">Ixodes sanguineus</name>
    <dbReference type="NCBI Taxonomy" id="34632"/>
    <lineage>
        <taxon>Eukaryota</taxon>
        <taxon>Metazoa</taxon>
        <taxon>Ecdysozoa</taxon>
        <taxon>Arthropoda</taxon>
        <taxon>Chelicerata</taxon>
        <taxon>Arachnida</taxon>
        <taxon>Acari</taxon>
        <taxon>Parasitiformes</taxon>
        <taxon>Ixodida</taxon>
        <taxon>Ixodoidea</taxon>
        <taxon>Ixodidae</taxon>
        <taxon>Rhipicephalinae</taxon>
        <taxon>Rhipicephalus</taxon>
        <taxon>Rhipicephalus</taxon>
    </lineage>
</organism>
<evidence type="ECO:0000313" key="3">
    <source>
        <dbReference type="Proteomes" id="UP000821837"/>
    </source>
</evidence>
<sequence>MELVVANLEPRCYGQVTWCARGSATCIDYALVSAGLHSLFRQMDIDEKGIHSLGSDHNRLLIEFNCSGSSAPHSNVRKKQGKYLPSQAVLGVAGDFEKSPLRDQAGTYDDFVAALSSVMQKHMVWERHRTHGSEDGTQVESTHTHVPGPLPERLSTEESGVRWRVSKGGIDRALKRISAHTAPGLDGLPARILKAGGDDGRRSVDRAAVAATKGRLECWRAAVAARHS</sequence>
<proteinExistence type="predicted"/>
<evidence type="ECO:0000256" key="1">
    <source>
        <dbReference type="SAM" id="MobiDB-lite"/>
    </source>
</evidence>
<gene>
    <name evidence="2" type="ORF">HPB52_011845</name>
</gene>
<protein>
    <recommendedName>
        <fullName evidence="4">Tick transposon</fullName>
    </recommendedName>
</protein>
<dbReference type="Proteomes" id="UP000821837">
    <property type="component" value="Chromosome 3"/>
</dbReference>